<evidence type="ECO:0000256" key="2">
    <source>
        <dbReference type="ARBA" id="ARBA00022692"/>
    </source>
</evidence>
<feature type="disulfide bond" evidence="9">
    <location>
        <begin position="575"/>
        <end position="593"/>
    </location>
</feature>
<feature type="disulfide bond" evidence="9">
    <location>
        <begin position="587"/>
        <end position="602"/>
    </location>
</feature>
<feature type="disulfide bond" evidence="9">
    <location>
        <begin position="407"/>
        <end position="422"/>
    </location>
</feature>
<feature type="disulfide bond" evidence="9">
    <location>
        <begin position="853"/>
        <end position="871"/>
    </location>
</feature>
<dbReference type="AlphaFoldDB" id="A0AAD9N2I4"/>
<dbReference type="Gene3D" id="2.40.128.620">
    <property type="match status" value="1"/>
</dbReference>
<evidence type="ECO:0000256" key="1">
    <source>
        <dbReference type="ARBA" id="ARBA00004167"/>
    </source>
</evidence>
<evidence type="ECO:0000256" key="3">
    <source>
        <dbReference type="ARBA" id="ARBA00022737"/>
    </source>
</evidence>
<keyword evidence="4" id="KW-1133">Transmembrane helix</keyword>
<dbReference type="PRINTS" id="PR00261">
    <property type="entry name" value="LDLRECEPTOR"/>
</dbReference>
<keyword evidence="11" id="KW-1185">Reference proteome</keyword>
<feature type="disulfide bond" evidence="9">
    <location>
        <begin position="481"/>
        <end position="496"/>
    </location>
</feature>
<dbReference type="InterPro" id="IPR036055">
    <property type="entry name" value="LDL_receptor-like_sf"/>
</dbReference>
<feature type="disulfide bond" evidence="9">
    <location>
        <begin position="205"/>
        <end position="220"/>
    </location>
</feature>
<evidence type="ECO:0000313" key="10">
    <source>
        <dbReference type="EMBL" id="KAK2154762.1"/>
    </source>
</evidence>
<feature type="disulfide bond" evidence="9">
    <location>
        <begin position="287"/>
        <end position="302"/>
    </location>
</feature>
<comment type="subcellular location">
    <subcellularLocation>
        <location evidence="1">Membrane</location>
        <topology evidence="1">Single-pass membrane protein</topology>
    </subcellularLocation>
</comment>
<feature type="disulfide bond" evidence="9">
    <location>
        <begin position="328"/>
        <end position="343"/>
    </location>
</feature>
<accession>A0AAD9N2I4</accession>
<feature type="disulfide bond" evidence="9">
    <location>
        <begin position="445"/>
        <end position="460"/>
    </location>
</feature>
<feature type="disulfide bond" evidence="9">
    <location>
        <begin position="111"/>
        <end position="129"/>
    </location>
</feature>
<keyword evidence="6 9" id="KW-1015">Disulfide bond</keyword>
<keyword evidence="3" id="KW-0677">Repeat</keyword>
<feature type="disulfide bond" evidence="9">
    <location>
        <begin position="520"/>
        <end position="535"/>
    </location>
</feature>
<sequence>MFKINVTGTTIVEIGKMKLIVCSKTGICIEQRDICDGTNDCMDGEDELRHCGVNCSSWTTIMCNSTSNCINSFKLCDGYNDCGDWEDEKNCGLCTNNTSYREPWIITHFRCGSGECLHYGLLCDSQSDCLDGSDENYCTGGCPQGFMRCNSSSDGRCIPEGYRCDFYFHCNDGEDEDGCGSINPCPAGYVYCNNTHRCIRASYICDGDNDCGDNEDEMNCTSINPCSTGYVYCNNTHRCIRPSYICDGDNDCGDYEDEMNCTYNNSCPTGYVYCNNTHRCIRASYICDGDNDCGDYEDEMNCTSINPCFTGYVYCNNTHRCIRASYICNGRNDCGDNEDEMNCKCPDYKFKCARDGSCKYYFDWCDGYEDCRDGSDEYLNCTSYCPNDLFHCANKSGYTCLPPSMVCDGKWHCGDGADEKNCGDKLCAPNQIKCDGKCVLGSKICDGVLDCLDYSDENTCVCSESQYKCQIGLCIDKSKLCDRHLDCPDDSDESNCTKPCSDDMFECETGDRCISLSARCDGITNCPDSEDERGCEPCNKDRDWTKLNVSSINNKRELLEIMNTIKPIGPFNATCAMGMCIPAESWCDRVIDCPDASDEASCMPDITSDDKQQSCEHLNDVMVRLFVVVIMLTWSSNQSFDWMPSLSVNLAIAVSFKPIVSADAEPPVVKQWLVCPQNWFKCFDNKKCIPQKYVCDLLADCDDHSDEGYNCKCPPSEEMLKFLFPNGKVPTIERRVTTTFMLPSTTTSYRKPTYPQISTTAYPTHQTRFSSTTKLPNSMMTSLKWTTSSPHFSTTPMSTPDYATNTSYWRRCKATGFCLWGGFLCDGFSDCLDGSDEDCDDACNSAPSFYSHCLSGQCFPSYKFCDTRPDCVDGSDEDKCKEDTCSGFLCGNGRCIPSIARCDGLEKFSKDIDQLCLDLHYLFKYGAARREDYIEPQLSTDTEMHPFHQHVEVHWLRIGPAIRYILEQ</sequence>
<gene>
    <name evidence="10" type="ORF">LSH36_258g04042</name>
</gene>
<dbReference type="InterPro" id="IPR002172">
    <property type="entry name" value="LDrepeatLR_classA_rpt"/>
</dbReference>
<dbReference type="SUPFAM" id="SSF57424">
    <property type="entry name" value="LDL receptor-like module"/>
    <property type="match status" value="17"/>
</dbReference>
<feature type="disulfide bond" evidence="9">
    <location>
        <begin position="246"/>
        <end position="261"/>
    </location>
</feature>
<dbReference type="SMART" id="SM00192">
    <property type="entry name" value="LDLa"/>
    <property type="match status" value="18"/>
</dbReference>
<dbReference type="Pfam" id="PF00057">
    <property type="entry name" value="Ldl_recept_a"/>
    <property type="match status" value="14"/>
</dbReference>
<keyword evidence="8" id="KW-0325">Glycoprotein</keyword>
<feature type="disulfide bond" evidence="9">
    <location>
        <begin position="865"/>
        <end position="880"/>
    </location>
</feature>
<name>A0AAD9N2I4_9ANNE</name>
<dbReference type="CDD" id="cd00112">
    <property type="entry name" value="LDLa"/>
    <property type="match status" value="15"/>
</dbReference>
<feature type="disulfide bond" evidence="9">
    <location>
        <begin position="462"/>
        <end position="474"/>
    </location>
</feature>
<evidence type="ECO:0000256" key="8">
    <source>
        <dbReference type="ARBA" id="ARBA00023180"/>
    </source>
</evidence>
<evidence type="ECO:0000256" key="9">
    <source>
        <dbReference type="PROSITE-ProRule" id="PRU00124"/>
    </source>
</evidence>
<protein>
    <submittedName>
        <fullName evidence="10">Uncharacterized protein</fullName>
    </submittedName>
</protein>
<dbReference type="Gene3D" id="4.10.400.10">
    <property type="entry name" value="Low-density Lipoprotein Receptor"/>
    <property type="match status" value="16"/>
</dbReference>
<dbReference type="EMBL" id="JAODUP010000258">
    <property type="protein sequence ID" value="KAK2154762.1"/>
    <property type="molecule type" value="Genomic_DNA"/>
</dbReference>
<dbReference type="PROSITE" id="PS50068">
    <property type="entry name" value="LDLRA_2"/>
    <property type="match status" value="17"/>
</dbReference>
<evidence type="ECO:0000256" key="7">
    <source>
        <dbReference type="ARBA" id="ARBA00023170"/>
    </source>
</evidence>
<dbReference type="Proteomes" id="UP001208570">
    <property type="component" value="Unassembled WGS sequence"/>
</dbReference>
<organism evidence="10 11">
    <name type="scientific">Paralvinella palmiformis</name>
    <dbReference type="NCBI Taxonomy" id="53620"/>
    <lineage>
        <taxon>Eukaryota</taxon>
        <taxon>Metazoa</taxon>
        <taxon>Spiralia</taxon>
        <taxon>Lophotrochozoa</taxon>
        <taxon>Annelida</taxon>
        <taxon>Polychaeta</taxon>
        <taxon>Sedentaria</taxon>
        <taxon>Canalipalpata</taxon>
        <taxon>Terebellida</taxon>
        <taxon>Terebelliformia</taxon>
        <taxon>Alvinellidae</taxon>
        <taxon>Paralvinella</taxon>
    </lineage>
</organism>
<keyword evidence="2" id="KW-0812">Transmembrane</keyword>
<evidence type="ECO:0000313" key="11">
    <source>
        <dbReference type="Proteomes" id="UP001208570"/>
    </source>
</evidence>
<keyword evidence="7" id="KW-0675">Receptor</keyword>
<evidence type="ECO:0000256" key="4">
    <source>
        <dbReference type="ARBA" id="ARBA00022989"/>
    </source>
</evidence>
<comment type="caution">
    <text evidence="9">Lacks conserved residue(s) required for the propagation of feature annotation.</text>
</comment>
<keyword evidence="5" id="KW-0472">Membrane</keyword>
<feature type="disulfide bond" evidence="9">
    <location>
        <begin position="164"/>
        <end position="179"/>
    </location>
</feature>
<dbReference type="InterPro" id="IPR023415">
    <property type="entry name" value="LDLR_class-A_CS"/>
</dbReference>
<evidence type="ECO:0000256" key="6">
    <source>
        <dbReference type="ARBA" id="ARBA00023157"/>
    </source>
</evidence>
<feature type="disulfide bond" evidence="9">
    <location>
        <begin position="76"/>
        <end position="91"/>
    </location>
</feature>
<evidence type="ECO:0000256" key="5">
    <source>
        <dbReference type="ARBA" id="ARBA00023136"/>
    </source>
</evidence>
<feature type="disulfide bond" evidence="9">
    <location>
        <begin position="123"/>
        <end position="138"/>
    </location>
</feature>
<dbReference type="GO" id="GO:0043235">
    <property type="term" value="C:receptor complex"/>
    <property type="evidence" value="ECO:0007669"/>
    <property type="project" value="TreeGrafter"/>
</dbReference>
<dbReference type="PROSITE" id="PS01209">
    <property type="entry name" value="LDLRA_1"/>
    <property type="match status" value="5"/>
</dbReference>
<proteinExistence type="predicted"/>
<dbReference type="PANTHER" id="PTHR22722:SF5">
    <property type="entry name" value="LOW-DENSITY LIPOPROTEIN RECEPTOR-RELATED PROTEIN 1B"/>
    <property type="match status" value="1"/>
</dbReference>
<dbReference type="InterPro" id="IPR051221">
    <property type="entry name" value="LDLR-related"/>
</dbReference>
<feature type="disulfide bond" evidence="9">
    <location>
        <begin position="469"/>
        <end position="487"/>
    </location>
</feature>
<dbReference type="PANTHER" id="PTHR22722">
    <property type="entry name" value="LOW-DENSITY LIPOPROTEIN RECEPTOR-RELATED PROTEIN 2-RELATED"/>
    <property type="match status" value="1"/>
</dbReference>
<reference evidence="10" key="1">
    <citation type="journal article" date="2023" name="Mol. Biol. Evol.">
        <title>Third-Generation Sequencing Reveals the Adaptive Role of the Epigenome in Three Deep-Sea Polychaetes.</title>
        <authorList>
            <person name="Perez M."/>
            <person name="Aroh O."/>
            <person name="Sun Y."/>
            <person name="Lan Y."/>
            <person name="Juniper S.K."/>
            <person name="Young C.R."/>
            <person name="Angers B."/>
            <person name="Qian P.Y."/>
        </authorList>
    </citation>
    <scope>NUCLEOTIDE SEQUENCE</scope>
    <source>
        <strain evidence="10">P08H-3</strain>
    </source>
</reference>
<dbReference type="GO" id="GO:0005886">
    <property type="term" value="C:plasma membrane"/>
    <property type="evidence" value="ECO:0007669"/>
    <property type="project" value="TreeGrafter"/>
</dbReference>
<comment type="caution">
    <text evidence="10">The sequence shown here is derived from an EMBL/GenBank/DDBJ whole genome shotgun (WGS) entry which is preliminary data.</text>
</comment>